<dbReference type="EMBL" id="JAACXV010014245">
    <property type="protein sequence ID" value="KAF7269259.1"/>
    <property type="molecule type" value="Genomic_DNA"/>
</dbReference>
<feature type="region of interest" description="Disordered" evidence="1">
    <location>
        <begin position="105"/>
        <end position="148"/>
    </location>
</feature>
<sequence>MSTVSWTWIEIRSVSVGFPTKVQKLDHQGGSRDLDRAVTPRVPTPHDPTPSPTTPTGNPIRDDTRASDVIGDATVENFASSSRSDCDLCHSHASVSDFLLADSERRKKNSHRTEKNVIPAGSSHRPRARVETTTRATPERWFPSNSLDGKHHSRRIPGFDASKSKISLRLARWFVVLVSRKAVVALKIAIGSSYRQSREAGLPSVNFRLFRRGLPEFGAENRGAAYGRRRLTIRGKSLRPTYRSHSYKNPFAKKATLTLRPTHEQETPRYGDLQAMLSFSWLTSGQIEFSIIWSPSTSCG</sequence>
<comment type="caution">
    <text evidence="2">The sequence shown here is derived from an EMBL/GenBank/DDBJ whole genome shotgun (WGS) entry which is preliminary data.</text>
</comment>
<feature type="compositionally biased region" description="Basic and acidic residues" evidence="1">
    <location>
        <begin position="24"/>
        <end position="38"/>
    </location>
</feature>
<evidence type="ECO:0000313" key="3">
    <source>
        <dbReference type="Proteomes" id="UP000625711"/>
    </source>
</evidence>
<evidence type="ECO:0000313" key="2">
    <source>
        <dbReference type="EMBL" id="KAF7269259.1"/>
    </source>
</evidence>
<keyword evidence="3" id="KW-1185">Reference proteome</keyword>
<evidence type="ECO:0000256" key="1">
    <source>
        <dbReference type="SAM" id="MobiDB-lite"/>
    </source>
</evidence>
<name>A0A834HW96_RHYFE</name>
<accession>A0A834HW96</accession>
<protein>
    <submittedName>
        <fullName evidence="2">Uncharacterized protein</fullName>
    </submittedName>
</protein>
<dbReference type="Proteomes" id="UP000625711">
    <property type="component" value="Unassembled WGS sequence"/>
</dbReference>
<gene>
    <name evidence="2" type="ORF">GWI33_017715</name>
</gene>
<proteinExistence type="predicted"/>
<feature type="region of interest" description="Disordered" evidence="1">
    <location>
        <begin position="24"/>
        <end position="65"/>
    </location>
</feature>
<organism evidence="2 3">
    <name type="scientific">Rhynchophorus ferrugineus</name>
    <name type="common">Red palm weevil</name>
    <name type="synonym">Curculio ferrugineus</name>
    <dbReference type="NCBI Taxonomy" id="354439"/>
    <lineage>
        <taxon>Eukaryota</taxon>
        <taxon>Metazoa</taxon>
        <taxon>Ecdysozoa</taxon>
        <taxon>Arthropoda</taxon>
        <taxon>Hexapoda</taxon>
        <taxon>Insecta</taxon>
        <taxon>Pterygota</taxon>
        <taxon>Neoptera</taxon>
        <taxon>Endopterygota</taxon>
        <taxon>Coleoptera</taxon>
        <taxon>Polyphaga</taxon>
        <taxon>Cucujiformia</taxon>
        <taxon>Curculionidae</taxon>
        <taxon>Dryophthorinae</taxon>
        <taxon>Rhynchophorus</taxon>
    </lineage>
</organism>
<feature type="compositionally biased region" description="Pro residues" evidence="1">
    <location>
        <begin position="42"/>
        <end position="53"/>
    </location>
</feature>
<dbReference type="AlphaFoldDB" id="A0A834HW96"/>
<reference evidence="2" key="1">
    <citation type="submission" date="2020-08" db="EMBL/GenBank/DDBJ databases">
        <title>Genome sequencing and assembly of the red palm weevil Rhynchophorus ferrugineus.</title>
        <authorList>
            <person name="Dias G.B."/>
            <person name="Bergman C.M."/>
            <person name="Manee M."/>
        </authorList>
    </citation>
    <scope>NUCLEOTIDE SEQUENCE</scope>
    <source>
        <strain evidence="2">AA-2017</strain>
        <tissue evidence="2">Whole larva</tissue>
    </source>
</reference>